<evidence type="ECO:0000256" key="1">
    <source>
        <dbReference type="SAM" id="Phobius"/>
    </source>
</evidence>
<keyword evidence="1" id="KW-1133">Transmembrane helix</keyword>
<evidence type="ECO:0000313" key="2">
    <source>
        <dbReference type="EMBL" id="PKY63558.1"/>
    </source>
</evidence>
<sequence>MLRVVVHTPPTHLFFFTEYQQTTTVSTPTKMFSLLLILVMCLIGFGGMSPSHLRVHTQ</sequence>
<gene>
    <name evidence="2" type="ORF">RhiirA4_492970</name>
</gene>
<evidence type="ECO:0000313" key="3">
    <source>
        <dbReference type="Proteomes" id="UP000234323"/>
    </source>
</evidence>
<keyword evidence="1" id="KW-0812">Transmembrane</keyword>
<protein>
    <submittedName>
        <fullName evidence="2">Uncharacterized protein</fullName>
    </submittedName>
</protein>
<reference evidence="2 3" key="1">
    <citation type="submission" date="2015-10" db="EMBL/GenBank/DDBJ databases">
        <title>Genome analyses suggest a sexual origin of heterokaryosis in a supposedly ancient asexual fungus.</title>
        <authorList>
            <person name="Ropars J."/>
            <person name="Sedzielewska K."/>
            <person name="Noel J."/>
            <person name="Charron P."/>
            <person name="Farinelli L."/>
            <person name="Marton T."/>
            <person name="Kruger M."/>
            <person name="Pelin A."/>
            <person name="Brachmann A."/>
            <person name="Corradi N."/>
        </authorList>
    </citation>
    <scope>NUCLEOTIDE SEQUENCE [LARGE SCALE GENOMIC DNA]</scope>
    <source>
        <strain evidence="2 3">A4</strain>
    </source>
</reference>
<proteinExistence type="predicted"/>
<comment type="caution">
    <text evidence="2">The sequence shown here is derived from an EMBL/GenBank/DDBJ whole genome shotgun (WGS) entry which is preliminary data.</text>
</comment>
<name>A0A2I1HXF6_9GLOM</name>
<keyword evidence="3" id="KW-1185">Reference proteome</keyword>
<dbReference type="Proteomes" id="UP000234323">
    <property type="component" value="Unassembled WGS sequence"/>
</dbReference>
<feature type="transmembrane region" description="Helical" evidence="1">
    <location>
        <begin position="31"/>
        <end position="48"/>
    </location>
</feature>
<accession>A0A2I1HXF6</accession>
<organism evidence="2 3">
    <name type="scientific">Rhizophagus irregularis</name>
    <dbReference type="NCBI Taxonomy" id="588596"/>
    <lineage>
        <taxon>Eukaryota</taxon>
        <taxon>Fungi</taxon>
        <taxon>Fungi incertae sedis</taxon>
        <taxon>Mucoromycota</taxon>
        <taxon>Glomeromycotina</taxon>
        <taxon>Glomeromycetes</taxon>
        <taxon>Glomerales</taxon>
        <taxon>Glomeraceae</taxon>
        <taxon>Rhizophagus</taxon>
    </lineage>
</organism>
<dbReference type="AlphaFoldDB" id="A0A2I1HXF6"/>
<dbReference type="EMBL" id="LLXI01010889">
    <property type="protein sequence ID" value="PKY63558.1"/>
    <property type="molecule type" value="Genomic_DNA"/>
</dbReference>
<keyword evidence="1" id="KW-0472">Membrane</keyword>